<proteinExistence type="inferred from homology"/>
<keyword evidence="7" id="KW-0694">RNA-binding</keyword>
<keyword evidence="4 13" id="KW-0436">Ligase</keyword>
<dbReference type="InterPro" id="IPR014729">
    <property type="entry name" value="Rossmann-like_a/b/a_fold"/>
</dbReference>
<dbReference type="HAMAP" id="MF_02007">
    <property type="entry name" value="Tyr_tRNA_synth_type2"/>
    <property type="match status" value="1"/>
</dbReference>
<dbReference type="Gene3D" id="1.10.240.10">
    <property type="entry name" value="Tyrosyl-Transfer RNA Synthetase"/>
    <property type="match status" value="1"/>
</dbReference>
<sequence length="401" mass="45304">MSFPSIDIQLTLIQQGAEEIIPEDELRDKLEQSRKNGQPLVVKLGCDPSRPDLHIGHAVVLRKLRHFQDLGHKAVLVIGDFTAMIGDPSGRNKTRPQLTLEETKVNAESYIDQAKVILDIDSLKICYNSEWLNAMNFSDVVNIASKYTVARMMERDDFKKRYKSKTAISIHEFLYPLAQAMDSVHLDADIELGGTDQKFNLLVGRDLQREHGQEEQVILTVPLIEGTDGVDKMSKSYDNHIGLTDTPEDMYGKTMSIPDTMIERYFLLAANADEAEMKRIQSQLADKSINPRELKRELALEIVTMYYSAETAAAAEQHFDQIFIHKVIPEDIPGITLDDDVALVDLIFTHNLVASKSEGRRLIDQGAVKLNDLKCSDRDQVLKKGEKIVIKVGKRRFLKVT</sequence>
<accession>A0A160VIP6</accession>
<evidence type="ECO:0000313" key="13">
    <source>
        <dbReference type="EMBL" id="CUV10623.1"/>
    </source>
</evidence>
<dbReference type="PANTHER" id="PTHR11766">
    <property type="entry name" value="TYROSYL-TRNA SYNTHETASE"/>
    <property type="match status" value="1"/>
</dbReference>
<keyword evidence="6" id="KW-0067">ATP-binding</keyword>
<dbReference type="GO" id="GO:0005829">
    <property type="term" value="C:cytosol"/>
    <property type="evidence" value="ECO:0007669"/>
    <property type="project" value="TreeGrafter"/>
</dbReference>
<dbReference type="NCBIfam" id="TIGR00234">
    <property type="entry name" value="tyrS"/>
    <property type="match status" value="1"/>
</dbReference>
<evidence type="ECO:0000256" key="3">
    <source>
        <dbReference type="ARBA" id="ARBA00022490"/>
    </source>
</evidence>
<dbReference type="CDD" id="cd00165">
    <property type="entry name" value="S4"/>
    <property type="match status" value="1"/>
</dbReference>
<dbReference type="InterPro" id="IPR002307">
    <property type="entry name" value="Tyr-tRNA-ligase"/>
</dbReference>
<dbReference type="Gene3D" id="3.40.50.620">
    <property type="entry name" value="HUPs"/>
    <property type="match status" value="1"/>
</dbReference>
<dbReference type="InterPro" id="IPR002305">
    <property type="entry name" value="aa-tRNA-synth_Ic"/>
</dbReference>
<feature type="domain" description="Tyrosine--tRNA ligase SYY-like C-terminal" evidence="12">
    <location>
        <begin position="330"/>
        <end position="397"/>
    </location>
</feature>
<dbReference type="InterPro" id="IPR024108">
    <property type="entry name" value="Tyr-tRNA-ligase_bac_2"/>
</dbReference>
<keyword evidence="9 13" id="KW-0030">Aminoacyl-tRNA synthetase</keyword>
<dbReference type="Pfam" id="PF00579">
    <property type="entry name" value="tRNA-synt_1b"/>
    <property type="match status" value="1"/>
</dbReference>
<dbReference type="PRINTS" id="PR01040">
    <property type="entry name" value="TRNASYNTHTYR"/>
</dbReference>
<dbReference type="SUPFAM" id="SSF52374">
    <property type="entry name" value="Nucleotidylyl transferase"/>
    <property type="match status" value="1"/>
</dbReference>
<gene>
    <name evidence="13" type="ORF">MGWOODY_Mmi2445</name>
</gene>
<keyword evidence="3" id="KW-0963">Cytoplasm</keyword>
<evidence type="ECO:0000256" key="1">
    <source>
        <dbReference type="ARBA" id="ARBA00011738"/>
    </source>
</evidence>
<dbReference type="InterPro" id="IPR054608">
    <property type="entry name" value="SYY-like_C"/>
</dbReference>
<dbReference type="InterPro" id="IPR036986">
    <property type="entry name" value="S4_RNA-bd_sf"/>
</dbReference>
<evidence type="ECO:0000256" key="4">
    <source>
        <dbReference type="ARBA" id="ARBA00022598"/>
    </source>
</evidence>
<dbReference type="GO" id="GO:0003723">
    <property type="term" value="F:RNA binding"/>
    <property type="evidence" value="ECO:0007669"/>
    <property type="project" value="UniProtKB-KW"/>
</dbReference>
<reference evidence="13" key="1">
    <citation type="submission" date="2015-10" db="EMBL/GenBank/DDBJ databases">
        <authorList>
            <person name="Gilbert D.G."/>
        </authorList>
    </citation>
    <scope>NUCLEOTIDE SEQUENCE</scope>
</reference>
<name>A0A160VIP6_9ZZZZ</name>
<keyword evidence="5" id="KW-0547">Nucleotide-binding</keyword>
<evidence type="ECO:0000256" key="10">
    <source>
        <dbReference type="ARBA" id="ARBA00033323"/>
    </source>
</evidence>
<dbReference type="GO" id="GO:0006437">
    <property type="term" value="P:tyrosyl-tRNA aminoacylation"/>
    <property type="evidence" value="ECO:0007669"/>
    <property type="project" value="InterPro"/>
</dbReference>
<protein>
    <recommendedName>
        <fullName evidence="2">tyrosine--tRNA ligase</fullName>
        <ecNumber evidence="2">6.1.1.1</ecNumber>
    </recommendedName>
    <alternativeName>
        <fullName evidence="10">Tyrosyl-tRNA synthetase</fullName>
    </alternativeName>
</protein>
<evidence type="ECO:0000256" key="7">
    <source>
        <dbReference type="ARBA" id="ARBA00022884"/>
    </source>
</evidence>
<dbReference type="InterPro" id="IPR024088">
    <property type="entry name" value="Tyr-tRNA-ligase_bac-type"/>
</dbReference>
<dbReference type="AlphaFoldDB" id="A0A160VIP6"/>
<evidence type="ECO:0000256" key="11">
    <source>
        <dbReference type="ARBA" id="ARBA00048248"/>
    </source>
</evidence>
<organism evidence="13">
    <name type="scientific">hydrothermal vent metagenome</name>
    <dbReference type="NCBI Taxonomy" id="652676"/>
    <lineage>
        <taxon>unclassified sequences</taxon>
        <taxon>metagenomes</taxon>
        <taxon>ecological metagenomes</taxon>
    </lineage>
</organism>
<comment type="subunit">
    <text evidence="1">Homodimer.</text>
</comment>
<dbReference type="PROSITE" id="PS50889">
    <property type="entry name" value="S4"/>
    <property type="match status" value="1"/>
</dbReference>
<dbReference type="FunFam" id="3.40.50.620:FF:000061">
    <property type="entry name" value="Tyrosine--tRNA ligase"/>
    <property type="match status" value="1"/>
</dbReference>
<dbReference type="GO" id="GO:0005524">
    <property type="term" value="F:ATP binding"/>
    <property type="evidence" value="ECO:0007669"/>
    <property type="project" value="UniProtKB-KW"/>
</dbReference>
<dbReference type="SUPFAM" id="SSF55174">
    <property type="entry name" value="Alpha-L RNA-binding motif"/>
    <property type="match status" value="1"/>
</dbReference>
<evidence type="ECO:0000256" key="2">
    <source>
        <dbReference type="ARBA" id="ARBA00013160"/>
    </source>
</evidence>
<dbReference type="GO" id="GO:0004831">
    <property type="term" value="F:tyrosine-tRNA ligase activity"/>
    <property type="evidence" value="ECO:0007669"/>
    <property type="project" value="UniProtKB-EC"/>
</dbReference>
<dbReference type="CDD" id="cd00805">
    <property type="entry name" value="TyrRS_core"/>
    <property type="match status" value="1"/>
</dbReference>
<dbReference type="PANTHER" id="PTHR11766:SF1">
    <property type="entry name" value="TYROSINE--TRNA LIGASE"/>
    <property type="match status" value="1"/>
</dbReference>
<evidence type="ECO:0000259" key="12">
    <source>
        <dbReference type="Pfam" id="PF22421"/>
    </source>
</evidence>
<evidence type="ECO:0000256" key="5">
    <source>
        <dbReference type="ARBA" id="ARBA00022741"/>
    </source>
</evidence>
<dbReference type="Gene3D" id="3.10.290.10">
    <property type="entry name" value="RNA-binding S4 domain"/>
    <property type="match status" value="1"/>
</dbReference>
<evidence type="ECO:0000256" key="8">
    <source>
        <dbReference type="ARBA" id="ARBA00022917"/>
    </source>
</evidence>
<evidence type="ECO:0000256" key="9">
    <source>
        <dbReference type="ARBA" id="ARBA00023146"/>
    </source>
</evidence>
<evidence type="ECO:0000256" key="6">
    <source>
        <dbReference type="ARBA" id="ARBA00022840"/>
    </source>
</evidence>
<keyword evidence="8" id="KW-0648">Protein biosynthesis</keyword>
<dbReference type="EC" id="6.1.1.1" evidence="2"/>
<comment type="catalytic activity">
    <reaction evidence="11">
        <text>tRNA(Tyr) + L-tyrosine + ATP = L-tyrosyl-tRNA(Tyr) + AMP + diphosphate + H(+)</text>
        <dbReference type="Rhea" id="RHEA:10220"/>
        <dbReference type="Rhea" id="RHEA-COMP:9706"/>
        <dbReference type="Rhea" id="RHEA-COMP:9707"/>
        <dbReference type="ChEBI" id="CHEBI:15378"/>
        <dbReference type="ChEBI" id="CHEBI:30616"/>
        <dbReference type="ChEBI" id="CHEBI:33019"/>
        <dbReference type="ChEBI" id="CHEBI:58315"/>
        <dbReference type="ChEBI" id="CHEBI:78442"/>
        <dbReference type="ChEBI" id="CHEBI:78536"/>
        <dbReference type="ChEBI" id="CHEBI:456215"/>
        <dbReference type="EC" id="6.1.1.1"/>
    </reaction>
</comment>
<dbReference type="EMBL" id="FAXC01000449">
    <property type="protein sequence ID" value="CUV10623.1"/>
    <property type="molecule type" value="Genomic_DNA"/>
</dbReference>
<dbReference type="Pfam" id="PF22421">
    <property type="entry name" value="SYY_C-terminal"/>
    <property type="match status" value="1"/>
</dbReference>